<keyword evidence="2" id="KW-0539">Nucleus</keyword>
<feature type="region of interest" description="Disordered" evidence="3">
    <location>
        <begin position="1"/>
        <end position="24"/>
    </location>
</feature>
<dbReference type="GO" id="GO:0003677">
    <property type="term" value="F:DNA binding"/>
    <property type="evidence" value="ECO:0007669"/>
    <property type="project" value="InterPro"/>
</dbReference>
<feature type="region of interest" description="Disordered" evidence="3">
    <location>
        <begin position="615"/>
        <end position="684"/>
    </location>
</feature>
<dbReference type="InterPro" id="IPR001005">
    <property type="entry name" value="SANT/Myb"/>
</dbReference>
<dbReference type="Proteomes" id="UP000799766">
    <property type="component" value="Unassembled WGS sequence"/>
</dbReference>
<comment type="subcellular location">
    <subcellularLocation>
        <location evidence="1">Nucleus</location>
    </subcellularLocation>
</comment>
<feature type="region of interest" description="Disordered" evidence="3">
    <location>
        <begin position="724"/>
        <end position="868"/>
    </location>
</feature>
<dbReference type="InterPro" id="IPR000637">
    <property type="entry name" value="HMGI/Y_DNA-bd_CS"/>
</dbReference>
<evidence type="ECO:0000256" key="2">
    <source>
        <dbReference type="ARBA" id="ARBA00023242"/>
    </source>
</evidence>
<dbReference type="PROSITE" id="PS00354">
    <property type="entry name" value="HMGI_Y"/>
    <property type="match status" value="1"/>
</dbReference>
<dbReference type="GO" id="GO:0005634">
    <property type="term" value="C:nucleus"/>
    <property type="evidence" value="ECO:0007669"/>
    <property type="project" value="UniProtKB-SubCell"/>
</dbReference>
<feature type="region of interest" description="Disordered" evidence="3">
    <location>
        <begin position="445"/>
        <end position="477"/>
    </location>
</feature>
<dbReference type="InterPro" id="IPR009057">
    <property type="entry name" value="Homeodomain-like_sf"/>
</dbReference>
<dbReference type="SMART" id="SM00384">
    <property type="entry name" value="AT_hook"/>
    <property type="match status" value="2"/>
</dbReference>
<evidence type="ECO:0000259" key="4">
    <source>
        <dbReference type="SMART" id="SM00717"/>
    </source>
</evidence>
<feature type="region of interest" description="Disordered" evidence="3">
    <location>
        <begin position="382"/>
        <end position="432"/>
    </location>
</feature>
<feature type="compositionally biased region" description="Polar residues" evidence="3">
    <location>
        <begin position="955"/>
        <end position="964"/>
    </location>
</feature>
<dbReference type="InterPro" id="IPR017956">
    <property type="entry name" value="AT_hook_DNA-bd_motif"/>
</dbReference>
<keyword evidence="6" id="KW-1185">Reference proteome</keyword>
<dbReference type="InterPro" id="IPR009072">
    <property type="entry name" value="Histone-fold"/>
</dbReference>
<feature type="domain" description="Myb-like" evidence="4">
    <location>
        <begin position="548"/>
        <end position="596"/>
    </location>
</feature>
<feature type="compositionally biased region" description="Polar residues" evidence="3">
    <location>
        <begin position="838"/>
        <end position="854"/>
    </location>
</feature>
<name>A0A6A6P863_9PEZI</name>
<dbReference type="SMART" id="SM00717">
    <property type="entry name" value="SANT"/>
    <property type="match status" value="2"/>
</dbReference>
<gene>
    <name evidence="5" type="ORF">BDY21DRAFT_336985</name>
</gene>
<dbReference type="Pfam" id="PF13921">
    <property type="entry name" value="Myb_DNA-bind_6"/>
    <property type="match status" value="1"/>
</dbReference>
<feature type="region of interest" description="Disordered" evidence="3">
    <location>
        <begin position="1024"/>
        <end position="1135"/>
    </location>
</feature>
<feature type="compositionally biased region" description="Basic and acidic residues" evidence="3">
    <location>
        <begin position="920"/>
        <end position="930"/>
    </location>
</feature>
<feature type="region of interest" description="Disordered" evidence="3">
    <location>
        <begin position="196"/>
        <end position="268"/>
    </location>
</feature>
<dbReference type="GO" id="GO:0042393">
    <property type="term" value="F:histone binding"/>
    <property type="evidence" value="ECO:0007669"/>
    <property type="project" value="InterPro"/>
</dbReference>
<dbReference type="PANTHER" id="PTHR15992:SF5">
    <property type="entry name" value="HOLLIDAY JUNCTION RECOGNITION PROTEIN"/>
    <property type="match status" value="1"/>
</dbReference>
<dbReference type="GO" id="GO:0006355">
    <property type="term" value="P:regulation of DNA-templated transcription"/>
    <property type="evidence" value="ECO:0007669"/>
    <property type="project" value="InterPro"/>
</dbReference>
<feature type="compositionally biased region" description="Polar residues" evidence="3">
    <location>
        <begin position="931"/>
        <end position="946"/>
    </location>
</feature>
<feature type="compositionally biased region" description="Basic residues" evidence="3">
    <location>
        <begin position="1039"/>
        <end position="1051"/>
    </location>
</feature>
<reference evidence="5" key="1">
    <citation type="journal article" date="2020" name="Stud. Mycol.">
        <title>101 Dothideomycetes genomes: a test case for predicting lifestyles and emergence of pathogens.</title>
        <authorList>
            <person name="Haridas S."/>
            <person name="Albert R."/>
            <person name="Binder M."/>
            <person name="Bloem J."/>
            <person name="Labutti K."/>
            <person name="Salamov A."/>
            <person name="Andreopoulos B."/>
            <person name="Baker S."/>
            <person name="Barry K."/>
            <person name="Bills G."/>
            <person name="Bluhm B."/>
            <person name="Cannon C."/>
            <person name="Castanera R."/>
            <person name="Culley D."/>
            <person name="Daum C."/>
            <person name="Ezra D."/>
            <person name="Gonzalez J."/>
            <person name="Henrissat B."/>
            <person name="Kuo A."/>
            <person name="Liang C."/>
            <person name="Lipzen A."/>
            <person name="Lutzoni F."/>
            <person name="Magnuson J."/>
            <person name="Mondo S."/>
            <person name="Nolan M."/>
            <person name="Ohm R."/>
            <person name="Pangilinan J."/>
            <person name="Park H.-J."/>
            <person name="Ramirez L."/>
            <person name="Alfaro M."/>
            <person name="Sun H."/>
            <person name="Tritt A."/>
            <person name="Yoshinaga Y."/>
            <person name="Zwiers L.-H."/>
            <person name="Turgeon B."/>
            <person name="Goodwin S."/>
            <person name="Spatafora J."/>
            <person name="Crous P."/>
            <person name="Grigoriev I."/>
        </authorList>
    </citation>
    <scope>NUCLEOTIDE SEQUENCE</scope>
    <source>
        <strain evidence="5">ATCC 16933</strain>
    </source>
</reference>
<evidence type="ECO:0000313" key="5">
    <source>
        <dbReference type="EMBL" id="KAF2459952.1"/>
    </source>
</evidence>
<feature type="compositionally biased region" description="Polar residues" evidence="3">
    <location>
        <begin position="757"/>
        <end position="793"/>
    </location>
</feature>
<dbReference type="InterPro" id="IPR018465">
    <property type="entry name" value="Scm3/HJURP"/>
</dbReference>
<feature type="compositionally biased region" description="Acidic residues" evidence="3">
    <location>
        <begin position="82"/>
        <end position="111"/>
    </location>
</feature>
<evidence type="ECO:0000256" key="3">
    <source>
        <dbReference type="SAM" id="MobiDB-lite"/>
    </source>
</evidence>
<feature type="region of interest" description="Disordered" evidence="3">
    <location>
        <begin position="72"/>
        <end position="174"/>
    </location>
</feature>
<sequence>MDRPYKRPRLQSPSAPDQDVARDPPFRFASHISQQRLKRSWEAVIDKYAQDFEGVGDEIDLETGEIVVNNGHLSRMQHEGDAVGEAEDGDWEYDEEADNEEWDEEEDNADHEDEHHGEGAWYHSYDAPDGMVPETEEGVGERGLTAARPNQSRQDRRSGLSVHLPDSSRRPDSDAALQALTQGIAAQIAQFLSSYDRTPSRQVDPVWASPPGSRGLPRSDQARMSSRHRQSPNRTPALSHRATIEPHSAPSPNRTSIWAPSKKGRPSAMLAMSRRIPAYAGRADASSGFARQNIGHVKPLRENSGQADGLTPAQGAGPLSNHHLSSRMPFTDSDSSERFQSQRGHTGYSRSAPDTDDLAGRGNPPFTVSCFRLRKSYMDGTEIGGRVRSGQNDMNTSIDASENTVSVHSSGPPTNQGDIAELQGTGDYDPNTFTNASSVRVTNTDLAGGQSFNSSGNPSRVMTTGESTTHGLSGPNNGVITVNPRVRIFTDDHPCRRQTPFTFEDDELLVRLRLDQGLPWDSIVRHWPRFTKKQINRRYYHVMKQRYTKAQFSDEDSALLMLLKEDGKKSWAEVGEFFPGLDLREIKYHYEGLNLHGFKPKTKISWQKLQNLISQNPNQNTGVPNAPNSRPITAGSPIVPDDQSERGNQERMELDGPAETVGTQQSHELLPTQGQTRTDGKSDSLAGNQVLLRGVVDDNGSTHSADASTRRKLPSLTVLLPGADLAVNPPADESRSPIQGVLPQTHTSPNPHADVGNISTIPQSERHSVSPTQVVKSRTNTSRSAPLVINSSPSIPPEDRVSQPSELDEDSSPVMPLRRRRRQRAGLIAAVVEEPRSRITSSEGRSPQSAGSNTYDRDKSPHPVTSTAQCSRLLTELGPNDGNLSASRFCMSSNSEYPSDIQRLMEADVYVPVDERMDFPPTFKDADSHSDYNTATSRASQRNQSGEAAEVPSGKATTEHTGSSKVERPIFDGVIKNTNDNMDDTGRSTTAAIVEPHERSSPSPSTHGKAATDLYSLEELAFNQSTSNAQGEPVAAAQKRGRGRPRKHWPSKHQTVPGRGPGRPRKDQTAPANATQTPQQKTSSGLKTTPLASTVQRSTEERVKQPPILKRTLENRTPAGAKPGGKGESASTTKRGVLFVDIAAPDRNNDTSEDELAL</sequence>
<dbReference type="CDD" id="cd00167">
    <property type="entry name" value="SANT"/>
    <property type="match status" value="1"/>
</dbReference>
<dbReference type="PANTHER" id="PTHR15992">
    <property type="entry name" value="HOLLIDAY JUNCTION RECOGNITION PROTEIN"/>
    <property type="match status" value="1"/>
</dbReference>
<feature type="compositionally biased region" description="Polar residues" evidence="3">
    <location>
        <begin position="615"/>
        <end position="631"/>
    </location>
</feature>
<dbReference type="AlphaFoldDB" id="A0A6A6P863"/>
<feature type="compositionally biased region" description="Polar residues" evidence="3">
    <location>
        <begin position="1070"/>
        <end position="1097"/>
    </location>
</feature>
<dbReference type="Gene3D" id="1.10.20.10">
    <property type="entry name" value="Histone, subunit A"/>
    <property type="match status" value="1"/>
</dbReference>
<organism evidence="5 6">
    <name type="scientific">Lineolata rhizophorae</name>
    <dbReference type="NCBI Taxonomy" id="578093"/>
    <lineage>
        <taxon>Eukaryota</taxon>
        <taxon>Fungi</taxon>
        <taxon>Dikarya</taxon>
        <taxon>Ascomycota</taxon>
        <taxon>Pezizomycotina</taxon>
        <taxon>Dothideomycetes</taxon>
        <taxon>Dothideomycetes incertae sedis</taxon>
        <taxon>Lineolatales</taxon>
        <taxon>Lineolataceae</taxon>
        <taxon>Lineolata</taxon>
    </lineage>
</organism>
<dbReference type="EMBL" id="MU001674">
    <property type="protein sequence ID" value="KAF2459952.1"/>
    <property type="molecule type" value="Genomic_DNA"/>
</dbReference>
<evidence type="ECO:0000256" key="1">
    <source>
        <dbReference type="ARBA" id="ARBA00004123"/>
    </source>
</evidence>
<feature type="compositionally biased region" description="Polar residues" evidence="3">
    <location>
        <begin position="389"/>
        <end position="417"/>
    </location>
</feature>
<accession>A0A6A6P863</accession>
<protein>
    <recommendedName>
        <fullName evidence="4">Myb-like domain-containing protein</fullName>
    </recommendedName>
</protein>
<feature type="region of interest" description="Disordered" evidence="3">
    <location>
        <begin position="920"/>
        <end position="987"/>
    </location>
</feature>
<dbReference type="Pfam" id="PF10384">
    <property type="entry name" value="Scm3"/>
    <property type="match status" value="1"/>
</dbReference>
<dbReference type="GO" id="GO:0046982">
    <property type="term" value="F:protein heterodimerization activity"/>
    <property type="evidence" value="ECO:0007669"/>
    <property type="project" value="InterPro"/>
</dbReference>
<feature type="region of interest" description="Disordered" evidence="3">
    <location>
        <begin position="300"/>
        <end position="363"/>
    </location>
</feature>
<dbReference type="OrthoDB" id="2420608at2759"/>
<feature type="compositionally biased region" description="Polar residues" evidence="3">
    <location>
        <begin position="661"/>
        <end position="677"/>
    </location>
</feature>
<evidence type="ECO:0000313" key="6">
    <source>
        <dbReference type="Proteomes" id="UP000799766"/>
    </source>
</evidence>
<proteinExistence type="predicted"/>
<feature type="compositionally biased region" description="Basic and acidic residues" evidence="3">
    <location>
        <begin position="643"/>
        <end position="654"/>
    </location>
</feature>
<feature type="domain" description="Myb-like" evidence="4">
    <location>
        <begin position="497"/>
        <end position="545"/>
    </location>
</feature>
<dbReference type="SUPFAM" id="SSF46689">
    <property type="entry name" value="Homeodomain-like"/>
    <property type="match status" value="1"/>
</dbReference>